<dbReference type="InterPro" id="IPR016037">
    <property type="entry name" value="DHQ_synth_AroB"/>
</dbReference>
<organism evidence="22 23">
    <name type="scientific">Candidatus Roizmanbacteria bacterium CG22_combo_CG10-13_8_21_14_all_35_9</name>
    <dbReference type="NCBI Taxonomy" id="1974861"/>
    <lineage>
        <taxon>Bacteria</taxon>
        <taxon>Candidatus Roizmaniibacteriota</taxon>
    </lineage>
</organism>
<keyword evidence="11" id="KW-0028">Amino-acid biosynthesis</keyword>
<evidence type="ECO:0000313" key="23">
    <source>
        <dbReference type="Proteomes" id="UP000231021"/>
    </source>
</evidence>
<comment type="pathway">
    <text evidence="6">Metabolic intermediate biosynthesis; chorismate biosynthesis; chorismate from D-erythrose 4-phosphate and phosphoenolpyruvate: step 2/7.</text>
</comment>
<keyword evidence="17" id="KW-0456">Lyase</keyword>
<dbReference type="GO" id="GO:0003856">
    <property type="term" value="F:3-dehydroquinate synthase activity"/>
    <property type="evidence" value="ECO:0007669"/>
    <property type="project" value="UniProtKB-UniRule"/>
</dbReference>
<evidence type="ECO:0000256" key="4">
    <source>
        <dbReference type="ARBA" id="ARBA00001947"/>
    </source>
</evidence>
<dbReference type="GO" id="GO:0009073">
    <property type="term" value="P:aromatic amino acid family biosynthetic process"/>
    <property type="evidence" value="ECO:0007669"/>
    <property type="project" value="UniProtKB-KW"/>
</dbReference>
<dbReference type="Proteomes" id="UP000231021">
    <property type="component" value="Unassembled WGS sequence"/>
</dbReference>
<keyword evidence="14" id="KW-0862">Zinc</keyword>
<evidence type="ECO:0000256" key="13">
    <source>
        <dbReference type="ARBA" id="ARBA00022741"/>
    </source>
</evidence>
<keyword evidence="12" id="KW-0479">Metal-binding</keyword>
<dbReference type="Gene3D" id="3.40.50.1970">
    <property type="match status" value="1"/>
</dbReference>
<evidence type="ECO:0000256" key="1">
    <source>
        <dbReference type="ARBA" id="ARBA00001393"/>
    </source>
</evidence>
<evidence type="ECO:0000256" key="14">
    <source>
        <dbReference type="ARBA" id="ARBA00022833"/>
    </source>
</evidence>
<dbReference type="Gene3D" id="1.20.1090.10">
    <property type="entry name" value="Dehydroquinate synthase-like - alpha domain"/>
    <property type="match status" value="1"/>
</dbReference>
<evidence type="ECO:0000256" key="8">
    <source>
        <dbReference type="ARBA" id="ARBA00013031"/>
    </source>
</evidence>
<dbReference type="Pfam" id="PF24621">
    <property type="entry name" value="DHQS_C"/>
    <property type="match status" value="1"/>
</dbReference>
<keyword evidence="10" id="KW-0963">Cytoplasm</keyword>
<comment type="cofactor">
    <cofactor evidence="4">
        <name>Zn(2+)</name>
        <dbReference type="ChEBI" id="CHEBI:29105"/>
    </cofactor>
</comment>
<keyword evidence="16" id="KW-0057">Aromatic amino acid biosynthesis</keyword>
<evidence type="ECO:0000256" key="18">
    <source>
        <dbReference type="ARBA" id="ARBA00023285"/>
    </source>
</evidence>
<accession>A0A2H0BXF5</accession>
<comment type="catalytic activity">
    <reaction evidence="1">
        <text>7-phospho-2-dehydro-3-deoxy-D-arabino-heptonate = 3-dehydroquinate + phosphate</text>
        <dbReference type="Rhea" id="RHEA:21968"/>
        <dbReference type="ChEBI" id="CHEBI:32364"/>
        <dbReference type="ChEBI" id="CHEBI:43474"/>
        <dbReference type="ChEBI" id="CHEBI:58394"/>
        <dbReference type="EC" id="4.2.3.4"/>
    </reaction>
</comment>
<evidence type="ECO:0000256" key="6">
    <source>
        <dbReference type="ARBA" id="ARBA00004661"/>
    </source>
</evidence>
<comment type="similarity">
    <text evidence="7">Belongs to the sugar phosphate cyclases superfamily. Dehydroquinate synthase family.</text>
</comment>
<name>A0A2H0BXF5_9BACT</name>
<dbReference type="SUPFAM" id="SSF56796">
    <property type="entry name" value="Dehydroquinate synthase-like"/>
    <property type="match status" value="1"/>
</dbReference>
<dbReference type="EC" id="4.2.3.4" evidence="8 19"/>
<dbReference type="NCBIfam" id="TIGR01357">
    <property type="entry name" value="aroB"/>
    <property type="match status" value="1"/>
</dbReference>
<evidence type="ECO:0000256" key="11">
    <source>
        <dbReference type="ARBA" id="ARBA00022605"/>
    </source>
</evidence>
<dbReference type="GO" id="GO:0008652">
    <property type="term" value="P:amino acid biosynthetic process"/>
    <property type="evidence" value="ECO:0007669"/>
    <property type="project" value="UniProtKB-KW"/>
</dbReference>
<comment type="cofactor">
    <cofactor evidence="3">
        <name>Co(2+)</name>
        <dbReference type="ChEBI" id="CHEBI:48828"/>
    </cofactor>
</comment>
<dbReference type="FunFam" id="3.40.50.1970:FF:000007">
    <property type="entry name" value="Pentafunctional AROM polypeptide"/>
    <property type="match status" value="1"/>
</dbReference>
<reference evidence="22 23" key="1">
    <citation type="submission" date="2017-09" db="EMBL/GenBank/DDBJ databases">
        <title>Depth-based differentiation of microbial function through sediment-hosted aquifers and enrichment of novel symbionts in the deep terrestrial subsurface.</title>
        <authorList>
            <person name="Probst A.J."/>
            <person name="Ladd B."/>
            <person name="Jarett J.K."/>
            <person name="Geller-Mcgrath D.E."/>
            <person name="Sieber C.M."/>
            <person name="Emerson J.B."/>
            <person name="Anantharaman K."/>
            <person name="Thomas B.C."/>
            <person name="Malmstrom R."/>
            <person name="Stieglmeier M."/>
            <person name="Klingl A."/>
            <person name="Woyke T."/>
            <person name="Ryan C.M."/>
            <person name="Banfield J.F."/>
        </authorList>
    </citation>
    <scope>NUCLEOTIDE SEQUENCE [LARGE SCALE GENOMIC DNA]</scope>
    <source>
        <strain evidence="22">CG22_combo_CG10-13_8_21_14_all_35_9</strain>
    </source>
</reference>
<dbReference type="Pfam" id="PF01761">
    <property type="entry name" value="DHQ_synthase"/>
    <property type="match status" value="1"/>
</dbReference>
<dbReference type="PIRSF" id="PIRSF001455">
    <property type="entry name" value="DHQ_synth"/>
    <property type="match status" value="1"/>
</dbReference>
<gene>
    <name evidence="22" type="primary">aroB</name>
    <name evidence="22" type="ORF">COW98_04295</name>
</gene>
<dbReference type="InterPro" id="IPR030960">
    <property type="entry name" value="DHQS/DOIS_N"/>
</dbReference>
<evidence type="ECO:0000313" key="22">
    <source>
        <dbReference type="EMBL" id="PIP62385.1"/>
    </source>
</evidence>
<dbReference type="GO" id="GO:0009423">
    <property type="term" value="P:chorismate biosynthetic process"/>
    <property type="evidence" value="ECO:0007669"/>
    <property type="project" value="UniProtKB-UniRule"/>
</dbReference>
<comment type="caution">
    <text evidence="22">The sequence shown here is derived from an EMBL/GenBank/DDBJ whole genome shotgun (WGS) entry which is preliminary data.</text>
</comment>
<dbReference type="InterPro" id="IPR050071">
    <property type="entry name" value="Dehydroquinate_synthase"/>
</dbReference>
<keyword evidence="13" id="KW-0547">Nucleotide-binding</keyword>
<evidence type="ECO:0000256" key="16">
    <source>
        <dbReference type="ARBA" id="ARBA00023141"/>
    </source>
</evidence>
<evidence type="ECO:0000256" key="5">
    <source>
        <dbReference type="ARBA" id="ARBA00004496"/>
    </source>
</evidence>
<evidence type="ECO:0000256" key="9">
    <source>
        <dbReference type="ARBA" id="ARBA00017684"/>
    </source>
</evidence>
<comment type="cofactor">
    <cofactor evidence="2">
        <name>NAD(+)</name>
        <dbReference type="ChEBI" id="CHEBI:57540"/>
    </cofactor>
</comment>
<evidence type="ECO:0000256" key="15">
    <source>
        <dbReference type="ARBA" id="ARBA00023027"/>
    </source>
</evidence>
<keyword evidence="18" id="KW-0170">Cobalt</keyword>
<dbReference type="InterPro" id="IPR056179">
    <property type="entry name" value="DHQS_C"/>
</dbReference>
<dbReference type="EMBL" id="PCTB01000086">
    <property type="protein sequence ID" value="PIP62385.1"/>
    <property type="molecule type" value="Genomic_DNA"/>
</dbReference>
<dbReference type="CDD" id="cd08195">
    <property type="entry name" value="DHQS"/>
    <property type="match status" value="1"/>
</dbReference>
<dbReference type="GO" id="GO:0000166">
    <property type="term" value="F:nucleotide binding"/>
    <property type="evidence" value="ECO:0007669"/>
    <property type="project" value="UniProtKB-KW"/>
</dbReference>
<evidence type="ECO:0000256" key="7">
    <source>
        <dbReference type="ARBA" id="ARBA00005412"/>
    </source>
</evidence>
<proteinExistence type="inferred from homology"/>
<sequence length="346" mass="38721">MEKIFIGNNFLSKINQLFDFSRFSKLAILTDTNVAKHWLLPLKKSLKKKTSEIIIQPGEKEKNIKTVKNIWKKMFDFGLDRKSLLINLGGGVICDIGGFSASTFMRGIEFLNIPTTLLAQVDASVGGKTGIDFEGIKNGIGVFKNPMRVIIDVKTLKTLPKRELISAFGEIIKHGVISGQKHFDLVTSKKPEEFNQRELIKIIKQSIKIKSNIVQKDPKEKDLRKVLNFGHTIGHAIESLSWKTDSPLLHGEAVAIGIVAESKLAQLMGLSSEKNFIATEKGINHAGLPTRIKNLSVEDILPVMSFDKKNIRKKIFWSLPRKIGKVDFNIEAPKELVVKAVEQTKI</sequence>
<dbReference type="AlphaFoldDB" id="A0A2H0BXF5"/>
<keyword evidence="15" id="KW-0520">NAD</keyword>
<evidence type="ECO:0000259" key="20">
    <source>
        <dbReference type="Pfam" id="PF01761"/>
    </source>
</evidence>
<feature type="domain" description="3-dehydroquinate synthase C-terminal" evidence="21">
    <location>
        <begin position="168"/>
        <end position="310"/>
    </location>
</feature>
<protein>
    <recommendedName>
        <fullName evidence="9 19">3-dehydroquinate synthase</fullName>
        <ecNumber evidence="8 19">4.2.3.4</ecNumber>
    </recommendedName>
</protein>
<dbReference type="InterPro" id="IPR030963">
    <property type="entry name" value="DHQ_synth_fam"/>
</dbReference>
<evidence type="ECO:0000256" key="19">
    <source>
        <dbReference type="NCBIfam" id="TIGR01357"/>
    </source>
</evidence>
<comment type="subcellular location">
    <subcellularLocation>
        <location evidence="5">Cytoplasm</location>
    </subcellularLocation>
</comment>
<evidence type="ECO:0000256" key="12">
    <source>
        <dbReference type="ARBA" id="ARBA00022723"/>
    </source>
</evidence>
<dbReference type="GO" id="GO:0046872">
    <property type="term" value="F:metal ion binding"/>
    <property type="evidence" value="ECO:0007669"/>
    <property type="project" value="UniProtKB-KW"/>
</dbReference>
<feature type="domain" description="3-dehydroquinate synthase N-terminal" evidence="20">
    <location>
        <begin position="53"/>
        <end position="165"/>
    </location>
</feature>
<dbReference type="PANTHER" id="PTHR43622">
    <property type="entry name" value="3-DEHYDROQUINATE SYNTHASE"/>
    <property type="match status" value="1"/>
</dbReference>
<evidence type="ECO:0000256" key="10">
    <source>
        <dbReference type="ARBA" id="ARBA00022490"/>
    </source>
</evidence>
<dbReference type="GO" id="GO:0005737">
    <property type="term" value="C:cytoplasm"/>
    <property type="evidence" value="ECO:0007669"/>
    <property type="project" value="UniProtKB-SubCell"/>
</dbReference>
<evidence type="ECO:0000259" key="21">
    <source>
        <dbReference type="Pfam" id="PF24621"/>
    </source>
</evidence>
<evidence type="ECO:0000256" key="3">
    <source>
        <dbReference type="ARBA" id="ARBA00001941"/>
    </source>
</evidence>
<evidence type="ECO:0000256" key="2">
    <source>
        <dbReference type="ARBA" id="ARBA00001911"/>
    </source>
</evidence>
<dbReference type="PANTHER" id="PTHR43622:SF7">
    <property type="entry name" value="3-DEHYDROQUINATE SYNTHASE, CHLOROPLASTIC"/>
    <property type="match status" value="1"/>
</dbReference>
<evidence type="ECO:0000256" key="17">
    <source>
        <dbReference type="ARBA" id="ARBA00023239"/>
    </source>
</evidence>